<feature type="domain" description="DUF7730" evidence="2">
    <location>
        <begin position="75"/>
        <end position="203"/>
    </location>
</feature>
<evidence type="ECO:0000259" key="2">
    <source>
        <dbReference type="Pfam" id="PF24864"/>
    </source>
</evidence>
<reference evidence="3 4" key="1">
    <citation type="submission" date="2024-04" db="EMBL/GenBank/DDBJ databases">
        <title>Phyllosticta paracitricarpa is synonymous to the EU quarantine fungus P. citricarpa based on phylogenomic analyses.</title>
        <authorList>
            <consortium name="Lawrence Berkeley National Laboratory"/>
            <person name="Van Ingen-Buijs V.A."/>
            <person name="Van Westerhoven A.C."/>
            <person name="Haridas S."/>
            <person name="Skiadas P."/>
            <person name="Martin F."/>
            <person name="Groenewald J.Z."/>
            <person name="Crous P.W."/>
            <person name="Seidl M.F."/>
        </authorList>
    </citation>
    <scope>NUCLEOTIDE SEQUENCE [LARGE SCALE GENOMIC DNA]</scope>
    <source>
        <strain evidence="3 4">CBS 123374</strain>
    </source>
</reference>
<feature type="compositionally biased region" description="Acidic residues" evidence="1">
    <location>
        <begin position="333"/>
        <end position="360"/>
    </location>
</feature>
<evidence type="ECO:0000313" key="3">
    <source>
        <dbReference type="EMBL" id="KAK8222767.1"/>
    </source>
</evidence>
<gene>
    <name evidence="3" type="ORF">HDK90DRAFT_515831</name>
</gene>
<evidence type="ECO:0000256" key="1">
    <source>
        <dbReference type="SAM" id="MobiDB-lite"/>
    </source>
</evidence>
<keyword evidence="4" id="KW-1185">Reference proteome</keyword>
<dbReference type="EMBL" id="JBBWRZ010000015">
    <property type="protein sequence ID" value="KAK8222767.1"/>
    <property type="molecule type" value="Genomic_DNA"/>
</dbReference>
<accession>A0ABR1Y9J1</accession>
<proteinExistence type="predicted"/>
<evidence type="ECO:0000313" key="4">
    <source>
        <dbReference type="Proteomes" id="UP001492380"/>
    </source>
</evidence>
<dbReference type="Proteomes" id="UP001492380">
    <property type="component" value="Unassembled WGS sequence"/>
</dbReference>
<protein>
    <recommendedName>
        <fullName evidence="2">DUF7730 domain-containing protein</fullName>
    </recommendedName>
</protein>
<dbReference type="InterPro" id="IPR056632">
    <property type="entry name" value="DUF7730"/>
</dbReference>
<sequence>MSLPSLPSLQAMWRREMFGLPTPRKLTNSDFLHVDNAHEETSSTSQENATPLLLTTCRTAGRIPNRTARNKTRPLLRLPAELRLAIWELVLGDHHIVPKAHTDGRLTVFCWPWTSDFDDDPPEWYEEAVWHRHRNRVRPSRYDVQPLRLDLLLTCKAIYEEARDIPFKNNNFVFTRNFHLHTFCHVTSLEQQKWLRTITILYLAQANYGSGVGSCASGWNMATIAAPPFTNRLDVHFVTYIKVRNYVRGEPFRKMGMSEIDKVERPEIMGVARSFARGHPETKFKVSIDVDSALIPFYCRKYPRRSRGRLEVLLGVTEEERREYVDVVTRMIDEEDEEDEDEEDEEDEEDVEVEDEENGD</sequence>
<name>A0ABR1Y9J1_9PEZI</name>
<comment type="caution">
    <text evidence="3">The sequence shown here is derived from an EMBL/GenBank/DDBJ whole genome shotgun (WGS) entry which is preliminary data.</text>
</comment>
<feature type="region of interest" description="Disordered" evidence="1">
    <location>
        <begin position="330"/>
        <end position="360"/>
    </location>
</feature>
<dbReference type="PANTHER" id="PTHR38790">
    <property type="entry name" value="2EXR DOMAIN-CONTAINING PROTEIN-RELATED"/>
    <property type="match status" value="1"/>
</dbReference>
<organism evidence="3 4">
    <name type="scientific">Phyllosticta capitalensis</name>
    <dbReference type="NCBI Taxonomy" id="121624"/>
    <lineage>
        <taxon>Eukaryota</taxon>
        <taxon>Fungi</taxon>
        <taxon>Dikarya</taxon>
        <taxon>Ascomycota</taxon>
        <taxon>Pezizomycotina</taxon>
        <taxon>Dothideomycetes</taxon>
        <taxon>Dothideomycetes incertae sedis</taxon>
        <taxon>Botryosphaeriales</taxon>
        <taxon>Phyllostictaceae</taxon>
        <taxon>Phyllosticta</taxon>
    </lineage>
</organism>
<dbReference type="Pfam" id="PF24864">
    <property type="entry name" value="DUF7730"/>
    <property type="match status" value="1"/>
</dbReference>